<organism evidence="1">
    <name type="scientific">Arundo donax</name>
    <name type="common">Giant reed</name>
    <name type="synonym">Donax arundinaceus</name>
    <dbReference type="NCBI Taxonomy" id="35708"/>
    <lineage>
        <taxon>Eukaryota</taxon>
        <taxon>Viridiplantae</taxon>
        <taxon>Streptophyta</taxon>
        <taxon>Embryophyta</taxon>
        <taxon>Tracheophyta</taxon>
        <taxon>Spermatophyta</taxon>
        <taxon>Magnoliopsida</taxon>
        <taxon>Liliopsida</taxon>
        <taxon>Poales</taxon>
        <taxon>Poaceae</taxon>
        <taxon>PACMAD clade</taxon>
        <taxon>Arundinoideae</taxon>
        <taxon>Arundineae</taxon>
        <taxon>Arundo</taxon>
    </lineage>
</organism>
<dbReference type="EMBL" id="GBRH01225831">
    <property type="protein sequence ID" value="JAD72064.1"/>
    <property type="molecule type" value="Transcribed_RNA"/>
</dbReference>
<evidence type="ECO:0000313" key="1">
    <source>
        <dbReference type="EMBL" id="JAD72064.1"/>
    </source>
</evidence>
<sequence length="44" mass="5043">MCVHSFCYSITTCHRKILFVFSDCAPISLLPPGHHYLCLEENSE</sequence>
<name>A0A0A9C703_ARUDO</name>
<dbReference type="AlphaFoldDB" id="A0A0A9C703"/>
<protein>
    <submittedName>
        <fullName evidence="1">Uncharacterized protein</fullName>
    </submittedName>
</protein>
<reference evidence="1" key="2">
    <citation type="journal article" date="2015" name="Data Brief">
        <title>Shoot transcriptome of the giant reed, Arundo donax.</title>
        <authorList>
            <person name="Barrero R.A."/>
            <person name="Guerrero F.D."/>
            <person name="Moolhuijzen P."/>
            <person name="Goolsby J.A."/>
            <person name="Tidwell J."/>
            <person name="Bellgard S.E."/>
            <person name="Bellgard M.I."/>
        </authorList>
    </citation>
    <scope>NUCLEOTIDE SEQUENCE</scope>
    <source>
        <tissue evidence="1">Shoot tissue taken approximately 20 cm above the soil surface</tissue>
    </source>
</reference>
<proteinExistence type="predicted"/>
<accession>A0A0A9C703</accession>
<reference evidence="1" key="1">
    <citation type="submission" date="2014-09" db="EMBL/GenBank/DDBJ databases">
        <authorList>
            <person name="Magalhaes I.L.F."/>
            <person name="Oliveira U."/>
            <person name="Santos F.R."/>
            <person name="Vidigal T.H.D.A."/>
            <person name="Brescovit A.D."/>
            <person name="Santos A.J."/>
        </authorList>
    </citation>
    <scope>NUCLEOTIDE SEQUENCE</scope>
    <source>
        <tissue evidence="1">Shoot tissue taken approximately 20 cm above the soil surface</tissue>
    </source>
</reference>